<name>A0ACC6JGK1_9PSED</name>
<evidence type="ECO:0000313" key="2">
    <source>
        <dbReference type="Proteomes" id="UP001259420"/>
    </source>
</evidence>
<protein>
    <submittedName>
        <fullName evidence="1">Uncharacterized protein</fullName>
    </submittedName>
</protein>
<dbReference type="EMBL" id="JAVDSD010000001">
    <property type="protein sequence ID" value="MDR6605430.1"/>
    <property type="molecule type" value="Genomic_DNA"/>
</dbReference>
<proteinExistence type="predicted"/>
<sequence length="48" mass="5047">MPIQKSPETGALPAMATRQCQKSGNGFPPPAAFLPPGTHLTNTTEQLL</sequence>
<organism evidence="1 2">
    <name type="scientific">Pseudomonas synxantha</name>
    <dbReference type="NCBI Taxonomy" id="47883"/>
    <lineage>
        <taxon>Bacteria</taxon>
        <taxon>Pseudomonadati</taxon>
        <taxon>Pseudomonadota</taxon>
        <taxon>Gammaproteobacteria</taxon>
        <taxon>Pseudomonadales</taxon>
        <taxon>Pseudomonadaceae</taxon>
        <taxon>Pseudomonas</taxon>
    </lineage>
</organism>
<accession>A0ACC6JGK1</accession>
<gene>
    <name evidence="1" type="ORF">J2X87_000481</name>
</gene>
<comment type="caution">
    <text evidence="1">The sequence shown here is derived from an EMBL/GenBank/DDBJ whole genome shotgun (WGS) entry which is preliminary data.</text>
</comment>
<keyword evidence="2" id="KW-1185">Reference proteome</keyword>
<reference evidence="1" key="1">
    <citation type="submission" date="2023-07" db="EMBL/GenBank/DDBJ databases">
        <title>Sorghum-associated microbial communities from plants grown in Nebraska, USA.</title>
        <authorList>
            <person name="Schachtman D."/>
        </authorList>
    </citation>
    <scope>NUCLEOTIDE SEQUENCE</scope>
    <source>
        <strain evidence="1">BE46</strain>
    </source>
</reference>
<evidence type="ECO:0000313" key="1">
    <source>
        <dbReference type="EMBL" id="MDR6605430.1"/>
    </source>
</evidence>
<dbReference type="Proteomes" id="UP001259420">
    <property type="component" value="Unassembled WGS sequence"/>
</dbReference>